<feature type="domain" description="HIT-type" evidence="6">
    <location>
        <begin position="143"/>
        <end position="175"/>
    </location>
</feature>
<dbReference type="InterPro" id="IPR039723">
    <property type="entry name" value="Vps71/ZNHIT1"/>
</dbReference>
<feature type="signal peptide" evidence="5">
    <location>
        <begin position="1"/>
        <end position="18"/>
    </location>
</feature>
<evidence type="ECO:0000256" key="3">
    <source>
        <dbReference type="ARBA" id="ARBA00022833"/>
    </source>
</evidence>
<organism evidence="7 8">
    <name type="scientific">Bugula neritina</name>
    <name type="common">Brown bryozoan</name>
    <name type="synonym">Sertularia neritina</name>
    <dbReference type="NCBI Taxonomy" id="10212"/>
    <lineage>
        <taxon>Eukaryota</taxon>
        <taxon>Metazoa</taxon>
        <taxon>Spiralia</taxon>
        <taxon>Lophotrochozoa</taxon>
        <taxon>Bryozoa</taxon>
        <taxon>Gymnolaemata</taxon>
        <taxon>Cheilostomatida</taxon>
        <taxon>Flustrina</taxon>
        <taxon>Buguloidea</taxon>
        <taxon>Bugulidae</taxon>
        <taxon>Bugula</taxon>
    </lineage>
</organism>
<sequence>MLIFYLMFICVQLQVTSSLESLTLIMADKRESGRQKELSSRRVVDYASRQRRLRKAIEALDQDNYQDDPHADLKINKKAPKFDESIDQPLSKKKRKSRSETFRYRLKKNFAALVEEEQLFKKDGPSFLTCLVPSPTYPPRHFCAVCGYFSNYCCVTCGARYCSVKCLGTHRDTRCMKWTA</sequence>
<keyword evidence="3" id="KW-0862">Zinc</keyword>
<feature type="chain" id="PRO_5029873751" description="HIT-type domain-containing protein" evidence="5">
    <location>
        <begin position="19"/>
        <end position="180"/>
    </location>
</feature>
<dbReference type="AlphaFoldDB" id="A0A7J7KRG8"/>
<comment type="caution">
    <text evidence="7">The sequence shown here is derived from an EMBL/GenBank/DDBJ whole genome shotgun (WGS) entry which is preliminary data.</text>
</comment>
<dbReference type="CDD" id="cd21437">
    <property type="entry name" value="zf-HIT_ZNHIT1_like"/>
    <property type="match status" value="1"/>
</dbReference>
<dbReference type="Proteomes" id="UP000593567">
    <property type="component" value="Unassembled WGS sequence"/>
</dbReference>
<proteinExistence type="predicted"/>
<dbReference type="GO" id="GO:0006338">
    <property type="term" value="P:chromatin remodeling"/>
    <property type="evidence" value="ECO:0007669"/>
    <property type="project" value="InterPro"/>
</dbReference>
<reference evidence="7" key="1">
    <citation type="submission" date="2020-06" db="EMBL/GenBank/DDBJ databases">
        <title>Draft genome of Bugula neritina, a colonial animal packing powerful symbionts and potential medicines.</title>
        <authorList>
            <person name="Rayko M."/>
        </authorList>
    </citation>
    <scope>NUCLEOTIDE SEQUENCE [LARGE SCALE GENOMIC DNA]</scope>
    <source>
        <strain evidence="7">Kwan_BN1</strain>
    </source>
</reference>
<dbReference type="InterPro" id="IPR007529">
    <property type="entry name" value="Znf_HIT"/>
</dbReference>
<dbReference type="EMBL" id="VXIV02000104">
    <property type="protein sequence ID" value="KAF6040774.1"/>
    <property type="molecule type" value="Genomic_DNA"/>
</dbReference>
<dbReference type="PANTHER" id="PTHR13093">
    <property type="entry name" value="ZINC FINGER HIT DOMAIN CONTAINING PROTEIN 1"/>
    <property type="match status" value="1"/>
</dbReference>
<evidence type="ECO:0000313" key="8">
    <source>
        <dbReference type="Proteomes" id="UP000593567"/>
    </source>
</evidence>
<dbReference type="OrthoDB" id="74807at2759"/>
<evidence type="ECO:0000259" key="6">
    <source>
        <dbReference type="PROSITE" id="PS51083"/>
    </source>
</evidence>
<dbReference type="PROSITE" id="PS51083">
    <property type="entry name" value="ZF_HIT"/>
    <property type="match status" value="1"/>
</dbReference>
<protein>
    <recommendedName>
        <fullName evidence="6">HIT-type domain-containing protein</fullName>
    </recommendedName>
</protein>
<name>A0A7J7KRG8_BUGNE</name>
<evidence type="ECO:0000313" key="7">
    <source>
        <dbReference type="EMBL" id="KAF6040774.1"/>
    </source>
</evidence>
<keyword evidence="8" id="KW-1185">Reference proteome</keyword>
<keyword evidence="5" id="KW-0732">Signal</keyword>
<keyword evidence="1" id="KW-0479">Metal-binding</keyword>
<evidence type="ECO:0000256" key="4">
    <source>
        <dbReference type="PROSITE-ProRule" id="PRU00453"/>
    </source>
</evidence>
<evidence type="ECO:0000256" key="1">
    <source>
        <dbReference type="ARBA" id="ARBA00022723"/>
    </source>
</evidence>
<accession>A0A7J7KRG8</accession>
<dbReference type="GO" id="GO:0005634">
    <property type="term" value="C:nucleus"/>
    <property type="evidence" value="ECO:0007669"/>
    <property type="project" value="UniProtKB-ARBA"/>
</dbReference>
<dbReference type="Pfam" id="PF04438">
    <property type="entry name" value="zf-HIT"/>
    <property type="match status" value="1"/>
</dbReference>
<evidence type="ECO:0000256" key="2">
    <source>
        <dbReference type="ARBA" id="ARBA00022771"/>
    </source>
</evidence>
<keyword evidence="2 4" id="KW-0863">Zinc-finger</keyword>
<gene>
    <name evidence="7" type="ORF">EB796_000916</name>
</gene>
<dbReference type="GO" id="GO:0008270">
    <property type="term" value="F:zinc ion binding"/>
    <property type="evidence" value="ECO:0007669"/>
    <property type="project" value="UniProtKB-UniRule"/>
</dbReference>
<evidence type="ECO:0000256" key="5">
    <source>
        <dbReference type="SAM" id="SignalP"/>
    </source>
</evidence>